<dbReference type="OrthoDB" id="8068221at2"/>
<name>A0A4P7LHC3_9BURK</name>
<dbReference type="SUPFAM" id="SSF56672">
    <property type="entry name" value="DNA/RNA polymerases"/>
    <property type="match status" value="1"/>
</dbReference>
<dbReference type="KEGG" id="cox:E0W60_31545"/>
<dbReference type="Proteomes" id="UP000295294">
    <property type="component" value="Plasmid unnamed1"/>
</dbReference>
<dbReference type="RefSeq" id="WP_135706785.1">
    <property type="nucleotide sequence ID" value="NZ_CP038636.1"/>
</dbReference>
<gene>
    <name evidence="2" type="ORF">E0W60_31545</name>
</gene>
<accession>A0A4P7LHC3</accession>
<dbReference type="AlphaFoldDB" id="A0A4P7LHC3"/>
<sequence>MSATFDFMKADFTGTLFPMKTNLLVAEMHENEVSEYIYQKILSETHASDNFLSQQRVYATKPKGHLRRTVKLDPVAEYFIYDIAYRNRAIFRPEVSATRRSFGYRFKNGSHISVHSAYQEYKHCLIENGAKFKHNLQFDVASYFNSLYHHDIAHWFADKPTVSELDSGALGKFLREINAGRSVDFLPHGIYPSKMIGNEFLKLVDLSAQFKSSAIVRFMDDFTLFGDDPDILRQDFLKIQQLLGQFGLNVNPSKTVRNRNMGDVADTLSDLQKSLIEIVPVIQEHHHASGVDLIEVEGEVVNNLSADQINSLLNLLKDEALEESDAEQILFFLRSHSDSILELLPALLRRFPNLIKHIHSVASTVSEKADLATVLLKYVEDESFFLEYQLFWLACIVEDNLMGNGCYGDLLMKIYERTQDSRIARAKVLEIPEQGFGFKEIRSEFLKTGQSDWLSWASAMGTRSLKAAERNYVLDYFSKGSPLNYLIAGCAKKF</sequence>
<dbReference type="NCBIfam" id="NF041750">
    <property type="entry name" value="Drt5"/>
    <property type="match status" value="1"/>
</dbReference>
<evidence type="ECO:0000259" key="1">
    <source>
        <dbReference type="PROSITE" id="PS50878"/>
    </source>
</evidence>
<protein>
    <recommendedName>
        <fullName evidence="1">Reverse transcriptase domain-containing protein</fullName>
    </recommendedName>
</protein>
<evidence type="ECO:0000313" key="2">
    <source>
        <dbReference type="EMBL" id="QBY55546.1"/>
    </source>
</evidence>
<geneLocation type="plasmid" evidence="2">
    <name>unnamed1</name>
</geneLocation>
<keyword evidence="2" id="KW-0614">Plasmid</keyword>
<dbReference type="Pfam" id="PF00078">
    <property type="entry name" value="RVT_1"/>
    <property type="match status" value="1"/>
</dbReference>
<dbReference type="InterPro" id="IPR000477">
    <property type="entry name" value="RT_dom"/>
</dbReference>
<feature type="domain" description="Reverse transcriptase" evidence="1">
    <location>
        <begin position="64"/>
        <end position="293"/>
    </location>
</feature>
<dbReference type="EMBL" id="CP038636">
    <property type="protein sequence ID" value="QBY55546.1"/>
    <property type="molecule type" value="Genomic_DNA"/>
</dbReference>
<dbReference type="PROSITE" id="PS50878">
    <property type="entry name" value="RT_POL"/>
    <property type="match status" value="1"/>
</dbReference>
<organism evidence="2 3">
    <name type="scientific">Cupriavidus oxalaticus</name>
    <dbReference type="NCBI Taxonomy" id="96344"/>
    <lineage>
        <taxon>Bacteria</taxon>
        <taxon>Pseudomonadati</taxon>
        <taxon>Pseudomonadota</taxon>
        <taxon>Betaproteobacteria</taxon>
        <taxon>Burkholderiales</taxon>
        <taxon>Burkholderiaceae</taxon>
        <taxon>Cupriavidus</taxon>
    </lineage>
</organism>
<reference evidence="2 3" key="1">
    <citation type="submission" date="2019-03" db="EMBL/GenBank/DDBJ databases">
        <title>Efficiently degradation of phenoxyalkanoic acid herbicides by Cupriavidus oxalaticus strain X32.</title>
        <authorList>
            <person name="Sheng X."/>
        </authorList>
    </citation>
    <scope>NUCLEOTIDE SEQUENCE [LARGE SCALE GENOMIC DNA]</scope>
    <source>
        <strain evidence="2 3">X32</strain>
        <plasmid evidence="2 3">unnamed1</plasmid>
    </source>
</reference>
<dbReference type="InterPro" id="IPR043502">
    <property type="entry name" value="DNA/RNA_pol_sf"/>
</dbReference>
<evidence type="ECO:0000313" key="3">
    <source>
        <dbReference type="Proteomes" id="UP000295294"/>
    </source>
</evidence>
<proteinExistence type="predicted"/>